<dbReference type="InterPro" id="IPR003245">
    <property type="entry name" value="Phytocyanin_dom"/>
</dbReference>
<feature type="signal peptide" evidence="5">
    <location>
        <begin position="1"/>
        <end position="28"/>
    </location>
</feature>
<evidence type="ECO:0000259" key="6">
    <source>
        <dbReference type="PROSITE" id="PS51485"/>
    </source>
</evidence>
<keyword evidence="4" id="KW-1133">Transmembrane helix</keyword>
<evidence type="ECO:0000313" key="7">
    <source>
        <dbReference type="EMBL" id="CAK9882639.1"/>
    </source>
</evidence>
<keyword evidence="2" id="KW-0186">Copper</keyword>
<evidence type="ECO:0000256" key="3">
    <source>
        <dbReference type="SAM" id="MobiDB-lite"/>
    </source>
</evidence>
<feature type="chain" id="PRO_5047478499" description="Phytocyanin domain-containing protein" evidence="5">
    <location>
        <begin position="29"/>
        <end position="212"/>
    </location>
</feature>
<dbReference type="InterPro" id="IPR028871">
    <property type="entry name" value="BlueCu_1_BS"/>
</dbReference>
<reference evidence="7" key="1">
    <citation type="submission" date="2024-03" db="EMBL/GenBank/DDBJ databases">
        <authorList>
            <consortium name="ELIXIR-Norway"/>
            <consortium name="Elixir Norway"/>
        </authorList>
    </citation>
    <scope>NUCLEOTIDE SEQUENCE</scope>
</reference>
<dbReference type="Gene3D" id="2.60.40.420">
    <property type="entry name" value="Cupredoxins - blue copper proteins"/>
    <property type="match status" value="1"/>
</dbReference>
<dbReference type="InterPro" id="IPR008972">
    <property type="entry name" value="Cupredoxin"/>
</dbReference>
<feature type="region of interest" description="Disordered" evidence="3">
    <location>
        <begin position="137"/>
        <end position="170"/>
    </location>
</feature>
<evidence type="ECO:0000256" key="4">
    <source>
        <dbReference type="SAM" id="Phobius"/>
    </source>
</evidence>
<dbReference type="SUPFAM" id="SSF49503">
    <property type="entry name" value="Cupredoxins"/>
    <property type="match status" value="1"/>
</dbReference>
<feature type="transmembrane region" description="Helical" evidence="4">
    <location>
        <begin position="192"/>
        <end position="211"/>
    </location>
</feature>
<evidence type="ECO:0000256" key="5">
    <source>
        <dbReference type="SAM" id="SignalP"/>
    </source>
</evidence>
<name>A0ABP1C1C2_9BRYO</name>
<accession>A0ABP1C1C2</accession>
<dbReference type="Proteomes" id="UP001497522">
    <property type="component" value="Chromosome 9"/>
</dbReference>
<dbReference type="InterPro" id="IPR039391">
    <property type="entry name" value="Phytocyanin-like"/>
</dbReference>
<dbReference type="PANTHER" id="PTHR33021:SF499">
    <property type="entry name" value="OS12G0150500 PROTEIN"/>
    <property type="match status" value="1"/>
</dbReference>
<dbReference type="CDD" id="cd04216">
    <property type="entry name" value="Phytocyanin"/>
    <property type="match status" value="1"/>
</dbReference>
<gene>
    <name evidence="7" type="ORF">CSSPJE1EN2_LOCUS23890</name>
</gene>
<feature type="compositionally biased region" description="Polar residues" evidence="3">
    <location>
        <begin position="138"/>
        <end position="162"/>
    </location>
</feature>
<organism evidence="7 8">
    <name type="scientific">Sphagnum jensenii</name>
    <dbReference type="NCBI Taxonomy" id="128206"/>
    <lineage>
        <taxon>Eukaryota</taxon>
        <taxon>Viridiplantae</taxon>
        <taxon>Streptophyta</taxon>
        <taxon>Embryophyta</taxon>
        <taxon>Bryophyta</taxon>
        <taxon>Sphagnophytina</taxon>
        <taxon>Sphagnopsida</taxon>
        <taxon>Sphagnales</taxon>
        <taxon>Sphagnaceae</taxon>
        <taxon>Sphagnum</taxon>
    </lineage>
</organism>
<protein>
    <recommendedName>
        <fullName evidence="6">Phytocyanin domain-containing protein</fullName>
    </recommendedName>
</protein>
<dbReference type="PANTHER" id="PTHR33021">
    <property type="entry name" value="BLUE COPPER PROTEIN"/>
    <property type="match status" value="1"/>
</dbReference>
<dbReference type="PROSITE" id="PS51485">
    <property type="entry name" value="PHYTOCYANIN"/>
    <property type="match status" value="1"/>
</dbReference>
<feature type="domain" description="Phytocyanin" evidence="6">
    <location>
        <begin position="29"/>
        <end position="137"/>
    </location>
</feature>
<dbReference type="Pfam" id="PF02298">
    <property type="entry name" value="Cu_bind_like"/>
    <property type="match status" value="1"/>
</dbReference>
<dbReference type="PROSITE" id="PS00196">
    <property type="entry name" value="COPPER_BLUE"/>
    <property type="match status" value="1"/>
</dbReference>
<dbReference type="EMBL" id="OZ023710">
    <property type="protein sequence ID" value="CAK9882639.1"/>
    <property type="molecule type" value="Genomic_DNA"/>
</dbReference>
<sequence>MGGFKLGMNLGMILLLLLLQVLLHGAQAVNYVVGGETVKWSLPQSTGNNASFYTTWAGGKTFTVGDALIFIYTAGAHDVLQVRYPSDFKACNTQNPISVNNSGYTVIPLTMTGSSYFMCGIPGHCVQGMNLEVVVMTSEESAPSPNSPGTANSPLPISQGGPTSPPPTAITVEAPTAQQGNGAILQPPASTVTLFVGAAAAALLGWVVVSLF</sequence>
<keyword evidence="1" id="KW-0479">Metal-binding</keyword>
<evidence type="ECO:0000256" key="2">
    <source>
        <dbReference type="ARBA" id="ARBA00023008"/>
    </source>
</evidence>
<proteinExistence type="predicted"/>
<keyword evidence="5" id="KW-0732">Signal</keyword>
<evidence type="ECO:0000256" key="1">
    <source>
        <dbReference type="ARBA" id="ARBA00022723"/>
    </source>
</evidence>
<keyword evidence="4" id="KW-0812">Transmembrane</keyword>
<keyword evidence="4" id="KW-0472">Membrane</keyword>
<keyword evidence="8" id="KW-1185">Reference proteome</keyword>
<evidence type="ECO:0000313" key="8">
    <source>
        <dbReference type="Proteomes" id="UP001497522"/>
    </source>
</evidence>